<protein>
    <submittedName>
        <fullName evidence="9">Major Facilitator Superfamily protein</fullName>
    </submittedName>
</protein>
<keyword evidence="10" id="KW-1185">Reference proteome</keyword>
<feature type="transmembrane region" description="Helical" evidence="7">
    <location>
        <begin position="462"/>
        <end position="483"/>
    </location>
</feature>
<evidence type="ECO:0000256" key="1">
    <source>
        <dbReference type="ARBA" id="ARBA00004141"/>
    </source>
</evidence>
<keyword evidence="3 7" id="KW-0812">Transmembrane</keyword>
<dbReference type="FunFam" id="1.20.1250.20:FF:000034">
    <property type="entry name" value="MFS general substrate transporter"/>
    <property type="match status" value="1"/>
</dbReference>
<feature type="domain" description="Major facilitator superfamily (MFS) profile" evidence="8">
    <location>
        <begin position="73"/>
        <end position="493"/>
    </location>
</feature>
<feature type="transmembrane region" description="Helical" evidence="7">
    <location>
        <begin position="200"/>
        <end position="220"/>
    </location>
</feature>
<dbReference type="GO" id="GO:0022857">
    <property type="term" value="F:transmembrane transporter activity"/>
    <property type="evidence" value="ECO:0007669"/>
    <property type="project" value="InterPro"/>
</dbReference>
<keyword evidence="2" id="KW-0813">Transport</keyword>
<comment type="subcellular location">
    <subcellularLocation>
        <location evidence="1">Membrane</location>
        <topology evidence="1">Multi-pass membrane protein</topology>
    </subcellularLocation>
</comment>
<feature type="transmembrane region" description="Helical" evidence="7">
    <location>
        <begin position="107"/>
        <end position="126"/>
    </location>
</feature>
<dbReference type="GO" id="GO:0016020">
    <property type="term" value="C:membrane"/>
    <property type="evidence" value="ECO:0007669"/>
    <property type="project" value="UniProtKB-SubCell"/>
</dbReference>
<evidence type="ECO:0000313" key="10">
    <source>
        <dbReference type="Proteomes" id="UP000031575"/>
    </source>
</evidence>
<name>A0A0C2JBV3_9PEZI</name>
<dbReference type="VEuPathDB" id="FungiDB:SPBR_05859"/>
<dbReference type="Gene3D" id="1.20.1250.20">
    <property type="entry name" value="MFS general substrate transporter like domains"/>
    <property type="match status" value="2"/>
</dbReference>
<feature type="transmembrane region" description="Helical" evidence="7">
    <location>
        <begin position="138"/>
        <end position="158"/>
    </location>
</feature>
<dbReference type="PANTHER" id="PTHR43791:SF18">
    <property type="entry name" value="NICOTINIC ACID TRANSPORTER TNA1, PUTATIVE (AFU_ORTHOLOGUE AFUA_3G03820)-RELATED"/>
    <property type="match status" value="1"/>
</dbReference>
<evidence type="ECO:0000256" key="5">
    <source>
        <dbReference type="ARBA" id="ARBA00023136"/>
    </source>
</evidence>
<gene>
    <name evidence="9" type="ORF">SPBR_05859</name>
</gene>
<evidence type="ECO:0000259" key="8">
    <source>
        <dbReference type="PROSITE" id="PS50850"/>
    </source>
</evidence>
<evidence type="ECO:0000256" key="2">
    <source>
        <dbReference type="ARBA" id="ARBA00022448"/>
    </source>
</evidence>
<evidence type="ECO:0000313" key="9">
    <source>
        <dbReference type="EMBL" id="KIH94382.1"/>
    </source>
</evidence>
<dbReference type="HOGENOM" id="CLU_001265_0_1_1"/>
<dbReference type="FunFam" id="1.20.1250.20:FF:000013">
    <property type="entry name" value="MFS general substrate transporter"/>
    <property type="match status" value="1"/>
</dbReference>
<keyword evidence="5 7" id="KW-0472">Membrane</keyword>
<dbReference type="OrthoDB" id="2962993at2759"/>
<feature type="transmembrane region" description="Helical" evidence="7">
    <location>
        <begin position="164"/>
        <end position="188"/>
    </location>
</feature>
<dbReference type="Proteomes" id="UP000031575">
    <property type="component" value="Unassembled WGS sequence"/>
</dbReference>
<evidence type="ECO:0000256" key="6">
    <source>
        <dbReference type="SAM" id="MobiDB-lite"/>
    </source>
</evidence>
<dbReference type="GeneID" id="63679043"/>
<feature type="region of interest" description="Disordered" evidence="6">
    <location>
        <begin position="1"/>
        <end position="26"/>
    </location>
</feature>
<evidence type="ECO:0000256" key="7">
    <source>
        <dbReference type="SAM" id="Phobius"/>
    </source>
</evidence>
<feature type="transmembrane region" description="Helical" evidence="7">
    <location>
        <begin position="403"/>
        <end position="422"/>
    </location>
</feature>
<keyword evidence="4 7" id="KW-1133">Transmembrane helix</keyword>
<dbReference type="RefSeq" id="XP_040622392.1">
    <property type="nucleotide sequence ID" value="XM_040764122.1"/>
</dbReference>
<dbReference type="InterPro" id="IPR020846">
    <property type="entry name" value="MFS_dom"/>
</dbReference>
<proteinExistence type="predicted"/>
<dbReference type="PANTHER" id="PTHR43791">
    <property type="entry name" value="PERMEASE-RELATED"/>
    <property type="match status" value="1"/>
</dbReference>
<dbReference type="EMBL" id="AWTV01000004">
    <property type="protein sequence ID" value="KIH94382.1"/>
    <property type="molecule type" value="Genomic_DNA"/>
</dbReference>
<feature type="transmembrane region" description="Helical" evidence="7">
    <location>
        <begin position="434"/>
        <end position="456"/>
    </location>
</feature>
<evidence type="ECO:0000256" key="4">
    <source>
        <dbReference type="ARBA" id="ARBA00022989"/>
    </source>
</evidence>
<dbReference type="Pfam" id="PF07690">
    <property type="entry name" value="MFS_1"/>
    <property type="match status" value="1"/>
</dbReference>
<feature type="transmembrane region" description="Helical" evidence="7">
    <location>
        <begin position="69"/>
        <end position="87"/>
    </location>
</feature>
<evidence type="ECO:0000256" key="3">
    <source>
        <dbReference type="ARBA" id="ARBA00022692"/>
    </source>
</evidence>
<feature type="transmembrane region" description="Helical" evidence="7">
    <location>
        <begin position="232"/>
        <end position="254"/>
    </location>
</feature>
<sequence>MADNNTARDVENVDADNDHDHGHDPIDEKSAAEAVRAAGGLRTVDAGLGADQVVLALDKEREARILRKIDWHLVPLLSFLYLIGYVDRSNIGNAKIAGMADDLKLQGLMYNTALTLFFVPYGLFEVPSNIVLKLIRPSIWISVLLFCWGLVMTLMGIVKSAQGLYAARFFLGFAEAGFFPASTFLLTIWYKRYEVQTRMAVFYAAASLAGAFSGLLAFAIQHMKGIAGLDGWNWIFILEGIVPVIMSFVVWKILPDSPETAKFLTNEEKEFIINRLALETGTGRGRVTNSDPIRWHHVVEGFSDWRIWCGVICFWACTIGTYGFSSTAPTIILQLGYESANAQLMTVPIYVFALVLVILFAWASDRVQQRTPFIMAGFALASVGLIAELAIPHPRMTGVSYFFLYLIAGGLFSPFMCVVCLIGNNLAPSSKRAVGLAVLISVGNLGGICGSNIFLSKQAPRYQAGYGTCLGICLAGIIAAYVLRVAYARENARRDAIVEGQTEEQINAQYTEQQLLDLGDQNVYFRYTL</sequence>
<feature type="transmembrane region" description="Helical" evidence="7">
    <location>
        <begin position="373"/>
        <end position="391"/>
    </location>
</feature>
<dbReference type="AlphaFoldDB" id="A0A0C2JBV3"/>
<reference evidence="9 10" key="1">
    <citation type="journal article" date="2014" name="BMC Genomics">
        <title>Comparative genomics of the major fungal agents of human and animal Sporotrichosis: Sporothrix schenckii and Sporothrix brasiliensis.</title>
        <authorList>
            <person name="Teixeira M.M."/>
            <person name="de Almeida L.G."/>
            <person name="Kubitschek-Barreira P."/>
            <person name="Alves F.L."/>
            <person name="Kioshima E.S."/>
            <person name="Abadio A.K."/>
            <person name="Fernandes L."/>
            <person name="Derengowski L.S."/>
            <person name="Ferreira K.S."/>
            <person name="Souza R.C."/>
            <person name="Ruiz J.C."/>
            <person name="de Andrade N.C."/>
            <person name="Paes H.C."/>
            <person name="Nicola A.M."/>
            <person name="Albuquerque P."/>
            <person name="Gerber A.L."/>
            <person name="Martins V.P."/>
            <person name="Peconick L.D."/>
            <person name="Neto A.V."/>
            <person name="Chaucanez C.B."/>
            <person name="Silva P.A."/>
            <person name="Cunha O.L."/>
            <person name="de Oliveira F.F."/>
            <person name="dos Santos T.C."/>
            <person name="Barros A.L."/>
            <person name="Soares M.A."/>
            <person name="de Oliveira L.M."/>
            <person name="Marini M.M."/>
            <person name="Villalobos-Duno H."/>
            <person name="Cunha M.M."/>
            <person name="de Hoog S."/>
            <person name="da Silveira J.F."/>
            <person name="Henrissat B."/>
            <person name="Nino-Vega G.A."/>
            <person name="Cisalpino P.S."/>
            <person name="Mora-Montes H.M."/>
            <person name="Almeida S.R."/>
            <person name="Stajich J.E."/>
            <person name="Lopes-Bezerra L.M."/>
            <person name="Vasconcelos A.T."/>
            <person name="Felipe M.S."/>
        </authorList>
    </citation>
    <scope>NUCLEOTIDE SEQUENCE [LARGE SCALE GENOMIC DNA]</scope>
    <source>
        <strain evidence="9 10">5110</strain>
    </source>
</reference>
<dbReference type="SUPFAM" id="SSF103473">
    <property type="entry name" value="MFS general substrate transporter"/>
    <property type="match status" value="1"/>
</dbReference>
<dbReference type="InterPro" id="IPR036259">
    <property type="entry name" value="MFS_trans_sf"/>
</dbReference>
<dbReference type="PROSITE" id="PS50850">
    <property type="entry name" value="MFS"/>
    <property type="match status" value="1"/>
</dbReference>
<feature type="transmembrane region" description="Helical" evidence="7">
    <location>
        <begin position="344"/>
        <end position="361"/>
    </location>
</feature>
<organism evidence="9 10">
    <name type="scientific">Sporothrix brasiliensis 5110</name>
    <dbReference type="NCBI Taxonomy" id="1398154"/>
    <lineage>
        <taxon>Eukaryota</taxon>
        <taxon>Fungi</taxon>
        <taxon>Dikarya</taxon>
        <taxon>Ascomycota</taxon>
        <taxon>Pezizomycotina</taxon>
        <taxon>Sordariomycetes</taxon>
        <taxon>Sordariomycetidae</taxon>
        <taxon>Ophiostomatales</taxon>
        <taxon>Ophiostomataceae</taxon>
        <taxon>Sporothrix</taxon>
    </lineage>
</organism>
<comment type="caution">
    <text evidence="9">The sequence shown here is derived from an EMBL/GenBank/DDBJ whole genome shotgun (WGS) entry which is preliminary data.</text>
</comment>
<feature type="transmembrane region" description="Helical" evidence="7">
    <location>
        <begin position="305"/>
        <end position="324"/>
    </location>
</feature>
<accession>A0A0C2JBV3</accession>
<dbReference type="InterPro" id="IPR011701">
    <property type="entry name" value="MFS"/>
</dbReference>